<dbReference type="AlphaFoldDB" id="A0A537LIK7"/>
<comment type="similarity">
    <text evidence="2">Belongs to the bacterial sugar transferase family.</text>
</comment>
<dbReference type="EMBL" id="VBAI01000237">
    <property type="protein sequence ID" value="TMJ07849.1"/>
    <property type="molecule type" value="Genomic_DNA"/>
</dbReference>
<evidence type="ECO:0000313" key="9">
    <source>
        <dbReference type="EMBL" id="TMJ07849.1"/>
    </source>
</evidence>
<dbReference type="InterPro" id="IPR003362">
    <property type="entry name" value="Bact_transf"/>
</dbReference>
<dbReference type="GO" id="GO:0005886">
    <property type="term" value="C:plasma membrane"/>
    <property type="evidence" value="ECO:0007669"/>
    <property type="project" value="UniProtKB-SubCell"/>
</dbReference>
<proteinExistence type="inferred from homology"/>
<sequence length="148" mass="17493">VPFYAWKFRTMVVGADQRLARDRRLRERFAATYKLVDDPRVTRMGRWLRRTSLDELPQLINVLRGEMSLVGPRPIVEEELRKYGAWERRLLCVRPGLTGMWQVLRHHQPDYAQRVSLDMYYIDHWSVGLDLKILLRTLPSVIAGRGAY</sequence>
<keyword evidence="4 9" id="KW-0808">Transferase</keyword>
<evidence type="ECO:0000313" key="10">
    <source>
        <dbReference type="Proteomes" id="UP000315217"/>
    </source>
</evidence>
<accession>A0A537LIK7</accession>
<reference evidence="9 10" key="1">
    <citation type="journal article" date="2019" name="Nat. Microbiol.">
        <title>Mediterranean grassland soil C-N compound turnover is dependent on rainfall and depth, and is mediated by genomically divergent microorganisms.</title>
        <authorList>
            <person name="Diamond S."/>
            <person name="Andeer P.F."/>
            <person name="Li Z."/>
            <person name="Crits-Christoph A."/>
            <person name="Burstein D."/>
            <person name="Anantharaman K."/>
            <person name="Lane K.R."/>
            <person name="Thomas B.C."/>
            <person name="Pan C."/>
            <person name="Northen T.R."/>
            <person name="Banfield J.F."/>
        </authorList>
    </citation>
    <scope>NUCLEOTIDE SEQUENCE [LARGE SCALE GENOMIC DNA]</scope>
    <source>
        <strain evidence="9">NP_1</strain>
    </source>
</reference>
<evidence type="ECO:0000259" key="8">
    <source>
        <dbReference type="Pfam" id="PF02397"/>
    </source>
</evidence>
<dbReference type="PANTHER" id="PTHR30576:SF4">
    <property type="entry name" value="UNDECAPRENYL-PHOSPHATE GALACTOSE PHOSPHOTRANSFERASE"/>
    <property type="match status" value="1"/>
</dbReference>
<feature type="non-terminal residue" evidence="9">
    <location>
        <position position="1"/>
    </location>
</feature>
<keyword evidence="7" id="KW-0472">Membrane</keyword>
<feature type="domain" description="Bacterial sugar transferase" evidence="8">
    <location>
        <begin position="2"/>
        <end position="142"/>
    </location>
</feature>
<comment type="caution">
    <text evidence="9">The sequence shown here is derived from an EMBL/GenBank/DDBJ whole genome shotgun (WGS) entry which is preliminary data.</text>
</comment>
<protein>
    <submittedName>
        <fullName evidence="9">Sugar transferase</fullName>
    </submittedName>
</protein>
<evidence type="ECO:0000256" key="2">
    <source>
        <dbReference type="ARBA" id="ARBA00006464"/>
    </source>
</evidence>
<name>A0A537LIK7_9BACT</name>
<evidence type="ECO:0000256" key="4">
    <source>
        <dbReference type="ARBA" id="ARBA00022679"/>
    </source>
</evidence>
<keyword evidence="5" id="KW-0812">Transmembrane</keyword>
<keyword evidence="3" id="KW-1003">Cell membrane</keyword>
<dbReference type="Pfam" id="PF02397">
    <property type="entry name" value="Bac_transf"/>
    <property type="match status" value="1"/>
</dbReference>
<dbReference type="Proteomes" id="UP000315217">
    <property type="component" value="Unassembled WGS sequence"/>
</dbReference>
<evidence type="ECO:0000256" key="5">
    <source>
        <dbReference type="ARBA" id="ARBA00022692"/>
    </source>
</evidence>
<gene>
    <name evidence="9" type="ORF">E6G98_13150</name>
</gene>
<organism evidence="9 10">
    <name type="scientific">Candidatus Segetimicrobium genomatis</name>
    <dbReference type="NCBI Taxonomy" id="2569760"/>
    <lineage>
        <taxon>Bacteria</taxon>
        <taxon>Bacillati</taxon>
        <taxon>Candidatus Sysuimicrobiota</taxon>
        <taxon>Candidatus Sysuimicrobiia</taxon>
        <taxon>Candidatus Sysuimicrobiales</taxon>
        <taxon>Candidatus Segetimicrobiaceae</taxon>
        <taxon>Candidatus Segetimicrobium</taxon>
    </lineage>
</organism>
<dbReference type="PANTHER" id="PTHR30576">
    <property type="entry name" value="COLANIC BIOSYNTHESIS UDP-GLUCOSE LIPID CARRIER TRANSFERASE"/>
    <property type="match status" value="1"/>
</dbReference>
<keyword evidence="6" id="KW-1133">Transmembrane helix</keyword>
<evidence type="ECO:0000256" key="3">
    <source>
        <dbReference type="ARBA" id="ARBA00022475"/>
    </source>
</evidence>
<comment type="subcellular location">
    <subcellularLocation>
        <location evidence="1">Cell membrane</location>
    </subcellularLocation>
</comment>
<evidence type="ECO:0000256" key="1">
    <source>
        <dbReference type="ARBA" id="ARBA00004236"/>
    </source>
</evidence>
<evidence type="ECO:0000256" key="7">
    <source>
        <dbReference type="ARBA" id="ARBA00023136"/>
    </source>
</evidence>
<dbReference type="GO" id="GO:0016780">
    <property type="term" value="F:phosphotransferase activity, for other substituted phosphate groups"/>
    <property type="evidence" value="ECO:0007669"/>
    <property type="project" value="TreeGrafter"/>
</dbReference>
<evidence type="ECO:0000256" key="6">
    <source>
        <dbReference type="ARBA" id="ARBA00022989"/>
    </source>
</evidence>